<dbReference type="EMBL" id="MU971501">
    <property type="protein sequence ID" value="KAK9234209.1"/>
    <property type="molecule type" value="Genomic_DNA"/>
</dbReference>
<protein>
    <submittedName>
        <fullName evidence="1">Major facilitator superfamily domain-containing protein</fullName>
    </submittedName>
</protein>
<evidence type="ECO:0000313" key="2">
    <source>
        <dbReference type="Proteomes" id="UP001433508"/>
    </source>
</evidence>
<proteinExistence type="predicted"/>
<keyword evidence="2" id="KW-1185">Reference proteome</keyword>
<gene>
    <name evidence="1" type="ORF">V1525DRAFT_74115</name>
</gene>
<accession>A0ACC3SSX3</accession>
<name>A0ACC3SSX3_LIPKO</name>
<sequence>MMDESTTGEKLDQSLYEEEALRRRLPDVVHDDAKGSLSPTTSLLGSEKGYYGTLSDESVPNNDIVLNHDAIIETLMSEGRPAWDPEEEEVIRRKLDYRLMIWVCIMFFSLQLVRNNLQNAISADFLIDANIPQNTYNLGQTVSLIFFVLCEIPSQSLVRVLGAEIWLPLVMTLWSVVSMFQIFIRESTFFLLSRAIIGACQGGFVPGMTFYLSSFYKSNELSMRYSWIWATQSGTFVISALLASGFIQMAGPLRGWQWLFLLEGVITTVIGVLSFFLMPSLQRKVVSRVFTARETAILKARVVQDDPSKRNQQERVKFGRGSILKSLKAMGKTVCDRFLLPIFILGFVAFVPSQTASYYLTITLRQLGFTGLVTNLLTIPYAIINVIMTIGFSRLSDKYGVKWVFCLLSAIWVFTPQLLLEIIPDESSRWLRFALITLILGYPFYHPILFSWISSNANNTERRSLAFGIYSMSVQCGNIFAANVYRESDAPYYHLGNGILIGLNVLSMILILAIRQYYVVENRRREKLWDELDEKEKQEYIELSKDLGNQQLCFKLKL</sequence>
<organism evidence="1 2">
    <name type="scientific">Lipomyces kononenkoae</name>
    <name type="common">Yeast</name>
    <dbReference type="NCBI Taxonomy" id="34357"/>
    <lineage>
        <taxon>Eukaryota</taxon>
        <taxon>Fungi</taxon>
        <taxon>Dikarya</taxon>
        <taxon>Ascomycota</taxon>
        <taxon>Saccharomycotina</taxon>
        <taxon>Lipomycetes</taxon>
        <taxon>Lipomycetales</taxon>
        <taxon>Lipomycetaceae</taxon>
        <taxon>Lipomyces</taxon>
    </lineage>
</organism>
<reference evidence="2" key="1">
    <citation type="journal article" date="2024" name="Front. Bioeng. Biotechnol.">
        <title>Genome-scale model development and genomic sequencing of the oleaginous clade Lipomyces.</title>
        <authorList>
            <person name="Czajka J.J."/>
            <person name="Han Y."/>
            <person name="Kim J."/>
            <person name="Mondo S.J."/>
            <person name="Hofstad B.A."/>
            <person name="Robles A."/>
            <person name="Haridas S."/>
            <person name="Riley R."/>
            <person name="LaButti K."/>
            <person name="Pangilinan J."/>
            <person name="Andreopoulos W."/>
            <person name="Lipzen A."/>
            <person name="Yan J."/>
            <person name="Wang M."/>
            <person name="Ng V."/>
            <person name="Grigoriev I.V."/>
            <person name="Spatafora J.W."/>
            <person name="Magnuson J.K."/>
            <person name="Baker S.E."/>
            <person name="Pomraning K.R."/>
        </authorList>
    </citation>
    <scope>NUCLEOTIDE SEQUENCE [LARGE SCALE GENOMIC DNA]</scope>
    <source>
        <strain evidence="2">CBS 7786</strain>
    </source>
</reference>
<comment type="caution">
    <text evidence="1">The sequence shown here is derived from an EMBL/GenBank/DDBJ whole genome shotgun (WGS) entry which is preliminary data.</text>
</comment>
<evidence type="ECO:0000313" key="1">
    <source>
        <dbReference type="EMBL" id="KAK9234209.1"/>
    </source>
</evidence>
<dbReference type="Proteomes" id="UP001433508">
    <property type="component" value="Unassembled WGS sequence"/>
</dbReference>